<name>A0A3N4HXR5_ASCIM</name>
<dbReference type="EMBL" id="ML119711">
    <property type="protein sequence ID" value="RPA78479.1"/>
    <property type="molecule type" value="Genomic_DNA"/>
</dbReference>
<evidence type="ECO:0000256" key="1">
    <source>
        <dbReference type="SAM" id="MobiDB-lite"/>
    </source>
</evidence>
<keyword evidence="3" id="KW-1185">Reference proteome</keyword>
<evidence type="ECO:0000313" key="2">
    <source>
        <dbReference type="EMBL" id="RPA78479.1"/>
    </source>
</evidence>
<feature type="region of interest" description="Disordered" evidence="1">
    <location>
        <begin position="136"/>
        <end position="239"/>
    </location>
</feature>
<feature type="compositionally biased region" description="Basic and acidic residues" evidence="1">
    <location>
        <begin position="213"/>
        <end position="231"/>
    </location>
</feature>
<feature type="compositionally biased region" description="Polar residues" evidence="1">
    <location>
        <begin position="77"/>
        <end position="104"/>
    </location>
</feature>
<proteinExistence type="predicted"/>
<feature type="compositionally biased region" description="Polar residues" evidence="1">
    <location>
        <begin position="11"/>
        <end position="36"/>
    </location>
</feature>
<feature type="region of interest" description="Disordered" evidence="1">
    <location>
        <begin position="1"/>
        <end position="115"/>
    </location>
</feature>
<accession>A0A3N4HXR5</accession>
<feature type="compositionally biased region" description="Basic and acidic residues" evidence="1">
    <location>
        <begin position="136"/>
        <end position="157"/>
    </location>
</feature>
<evidence type="ECO:0000313" key="3">
    <source>
        <dbReference type="Proteomes" id="UP000275078"/>
    </source>
</evidence>
<dbReference type="AlphaFoldDB" id="A0A3N4HXR5"/>
<gene>
    <name evidence="2" type="ORF">BJ508DRAFT_349375</name>
</gene>
<feature type="compositionally biased region" description="Low complexity" evidence="1">
    <location>
        <begin position="158"/>
        <end position="173"/>
    </location>
</feature>
<reference evidence="2 3" key="1">
    <citation type="journal article" date="2018" name="Nat. Ecol. Evol.">
        <title>Pezizomycetes genomes reveal the molecular basis of ectomycorrhizal truffle lifestyle.</title>
        <authorList>
            <person name="Murat C."/>
            <person name="Payen T."/>
            <person name="Noel B."/>
            <person name="Kuo A."/>
            <person name="Morin E."/>
            <person name="Chen J."/>
            <person name="Kohler A."/>
            <person name="Krizsan K."/>
            <person name="Balestrini R."/>
            <person name="Da Silva C."/>
            <person name="Montanini B."/>
            <person name="Hainaut M."/>
            <person name="Levati E."/>
            <person name="Barry K.W."/>
            <person name="Belfiori B."/>
            <person name="Cichocki N."/>
            <person name="Clum A."/>
            <person name="Dockter R.B."/>
            <person name="Fauchery L."/>
            <person name="Guy J."/>
            <person name="Iotti M."/>
            <person name="Le Tacon F."/>
            <person name="Lindquist E.A."/>
            <person name="Lipzen A."/>
            <person name="Malagnac F."/>
            <person name="Mello A."/>
            <person name="Molinier V."/>
            <person name="Miyauchi S."/>
            <person name="Poulain J."/>
            <person name="Riccioni C."/>
            <person name="Rubini A."/>
            <person name="Sitrit Y."/>
            <person name="Splivallo R."/>
            <person name="Traeger S."/>
            <person name="Wang M."/>
            <person name="Zifcakova L."/>
            <person name="Wipf D."/>
            <person name="Zambonelli A."/>
            <person name="Paolocci F."/>
            <person name="Nowrousian M."/>
            <person name="Ottonello S."/>
            <person name="Baldrian P."/>
            <person name="Spatafora J.W."/>
            <person name="Henrissat B."/>
            <person name="Nagy L.G."/>
            <person name="Aury J.M."/>
            <person name="Wincker P."/>
            <person name="Grigoriev I.V."/>
            <person name="Bonfante P."/>
            <person name="Martin F.M."/>
        </authorList>
    </citation>
    <scope>NUCLEOTIDE SEQUENCE [LARGE SCALE GENOMIC DNA]</scope>
    <source>
        <strain evidence="2 3">RN42</strain>
    </source>
</reference>
<protein>
    <submittedName>
        <fullName evidence="2">Uncharacterized protein</fullName>
    </submittedName>
</protein>
<sequence length="262" mass="28412">MSEPTAEPAASANSPAKSVFHSCTTTPELQAQSSRPASPANPALQPTAPATPSKLEPLPSTSDPEPKNAVPKPSPSPQETLISIQAATPQEQDQIDASLSRQLGSGQGDTLVPGLYSSHVQDVQFAGERPAGIESLKERLAEAQTEKRRKDSWELKESPLLPSLGSVSVVPEEAAGKQGGQSRLKETGLERKRKPHVGVDSGSNQSEFIQIVDPDKQGGEGGSEKKEEREKKGKKKEKKRLREWLKREWLKRKFPKWLCGSS</sequence>
<dbReference type="Proteomes" id="UP000275078">
    <property type="component" value="Unassembled WGS sequence"/>
</dbReference>
<organism evidence="2 3">
    <name type="scientific">Ascobolus immersus RN42</name>
    <dbReference type="NCBI Taxonomy" id="1160509"/>
    <lineage>
        <taxon>Eukaryota</taxon>
        <taxon>Fungi</taxon>
        <taxon>Dikarya</taxon>
        <taxon>Ascomycota</taxon>
        <taxon>Pezizomycotina</taxon>
        <taxon>Pezizomycetes</taxon>
        <taxon>Pezizales</taxon>
        <taxon>Ascobolaceae</taxon>
        <taxon>Ascobolus</taxon>
    </lineage>
</organism>